<dbReference type="EMBL" id="JAIWYP010000013">
    <property type="protein sequence ID" value="KAH3715529.1"/>
    <property type="molecule type" value="Genomic_DNA"/>
</dbReference>
<dbReference type="InterPro" id="IPR036873">
    <property type="entry name" value="Rhodanese-like_dom_sf"/>
</dbReference>
<reference evidence="1" key="1">
    <citation type="journal article" date="2019" name="bioRxiv">
        <title>The Genome of the Zebra Mussel, Dreissena polymorpha: A Resource for Invasive Species Research.</title>
        <authorList>
            <person name="McCartney M.A."/>
            <person name="Auch B."/>
            <person name="Kono T."/>
            <person name="Mallez S."/>
            <person name="Zhang Y."/>
            <person name="Obille A."/>
            <person name="Becker A."/>
            <person name="Abrahante J.E."/>
            <person name="Garbe J."/>
            <person name="Badalamenti J.P."/>
            <person name="Herman A."/>
            <person name="Mangelson H."/>
            <person name="Liachko I."/>
            <person name="Sullivan S."/>
            <person name="Sone E.D."/>
            <person name="Koren S."/>
            <person name="Silverstein K.A.T."/>
            <person name="Beckman K.B."/>
            <person name="Gohl D.M."/>
        </authorList>
    </citation>
    <scope>NUCLEOTIDE SEQUENCE</scope>
    <source>
        <strain evidence="1">Duluth1</strain>
        <tissue evidence="1">Whole animal</tissue>
    </source>
</reference>
<dbReference type="Gene3D" id="3.40.250.10">
    <property type="entry name" value="Rhodanese-like domain"/>
    <property type="match status" value="1"/>
</dbReference>
<sequence length="88" mass="9840">MCAARALTVVSTNWLKGQLGSRPLKRAPRDLRVLDVSFSFDSQVDTYKEAYMSGHIPSSVHFDILKCVTSTPEIPCNLPDSNCFPDYM</sequence>
<dbReference type="SUPFAM" id="SSF52821">
    <property type="entry name" value="Rhodanese/Cell cycle control phosphatase"/>
    <property type="match status" value="1"/>
</dbReference>
<comment type="caution">
    <text evidence="1">The sequence shown here is derived from an EMBL/GenBank/DDBJ whole genome shotgun (WGS) entry which is preliminary data.</text>
</comment>
<evidence type="ECO:0000313" key="2">
    <source>
        <dbReference type="Proteomes" id="UP000828390"/>
    </source>
</evidence>
<proteinExistence type="predicted"/>
<organism evidence="1 2">
    <name type="scientific">Dreissena polymorpha</name>
    <name type="common">Zebra mussel</name>
    <name type="synonym">Mytilus polymorpha</name>
    <dbReference type="NCBI Taxonomy" id="45954"/>
    <lineage>
        <taxon>Eukaryota</taxon>
        <taxon>Metazoa</taxon>
        <taxon>Spiralia</taxon>
        <taxon>Lophotrochozoa</taxon>
        <taxon>Mollusca</taxon>
        <taxon>Bivalvia</taxon>
        <taxon>Autobranchia</taxon>
        <taxon>Heteroconchia</taxon>
        <taxon>Euheterodonta</taxon>
        <taxon>Imparidentia</taxon>
        <taxon>Neoheterodontei</taxon>
        <taxon>Myida</taxon>
        <taxon>Dreissenoidea</taxon>
        <taxon>Dreissenidae</taxon>
        <taxon>Dreissena</taxon>
    </lineage>
</organism>
<accession>A0A9D4C1S0</accession>
<gene>
    <name evidence="1" type="ORF">DPMN_058240</name>
</gene>
<keyword evidence="2" id="KW-1185">Reference proteome</keyword>
<dbReference type="Proteomes" id="UP000828390">
    <property type="component" value="Unassembled WGS sequence"/>
</dbReference>
<dbReference type="AlphaFoldDB" id="A0A9D4C1S0"/>
<evidence type="ECO:0000313" key="1">
    <source>
        <dbReference type="EMBL" id="KAH3715529.1"/>
    </source>
</evidence>
<protein>
    <submittedName>
        <fullName evidence="1">Uncharacterized protein</fullName>
    </submittedName>
</protein>
<name>A0A9D4C1S0_DREPO</name>
<reference evidence="1" key="2">
    <citation type="submission" date="2020-11" db="EMBL/GenBank/DDBJ databases">
        <authorList>
            <person name="McCartney M.A."/>
            <person name="Auch B."/>
            <person name="Kono T."/>
            <person name="Mallez S."/>
            <person name="Becker A."/>
            <person name="Gohl D.M."/>
            <person name="Silverstein K.A.T."/>
            <person name="Koren S."/>
            <person name="Bechman K.B."/>
            <person name="Herman A."/>
            <person name="Abrahante J.E."/>
            <person name="Garbe J."/>
        </authorList>
    </citation>
    <scope>NUCLEOTIDE SEQUENCE</scope>
    <source>
        <strain evidence="1">Duluth1</strain>
        <tissue evidence="1">Whole animal</tissue>
    </source>
</reference>